<evidence type="ECO:0000313" key="8">
    <source>
        <dbReference type="Proteomes" id="UP001288944"/>
    </source>
</evidence>
<dbReference type="InterPro" id="IPR050722">
    <property type="entry name" value="Pyruvate:ferred/Flavod_OxRd"/>
</dbReference>
<proteinExistence type="predicted"/>
<comment type="caution">
    <text evidence="7">The sequence shown here is derived from an EMBL/GenBank/DDBJ whole genome shotgun (WGS) entry which is preliminary data.</text>
</comment>
<dbReference type="FunFam" id="3.40.50.920:FF:000007">
    <property type="entry name" value="Pyruvate:ferredoxin (Flavodoxin) oxidoreductase"/>
    <property type="match status" value="1"/>
</dbReference>
<protein>
    <submittedName>
        <fullName evidence="7">Pyruvate:ferredoxin (Flavodoxin) oxidoreductase</fullName>
    </submittedName>
</protein>
<sequence>AKGEKVGLIKVRLYRPFSIEKLLKVMPKTVKKIAVLDRTKEPGSIGEPLYLDIVRAVSEMDNPPNVYGGRFGLGSMAPYPSHIVAVYENLAQDKPKNRFTIGIEDDVTNLSISPKEEIDATPEGITACKFWG</sequence>
<dbReference type="InterPro" id="IPR009014">
    <property type="entry name" value="Transketo_C/PFOR_II"/>
</dbReference>
<evidence type="ECO:0000256" key="2">
    <source>
        <dbReference type="ARBA" id="ARBA00022723"/>
    </source>
</evidence>
<evidence type="ECO:0000256" key="5">
    <source>
        <dbReference type="ARBA" id="ARBA00023014"/>
    </source>
</evidence>
<dbReference type="PANTHER" id="PTHR32154">
    <property type="entry name" value="PYRUVATE-FLAVODOXIN OXIDOREDUCTASE-RELATED"/>
    <property type="match status" value="1"/>
</dbReference>
<dbReference type="GO" id="GO:0006979">
    <property type="term" value="P:response to oxidative stress"/>
    <property type="evidence" value="ECO:0007669"/>
    <property type="project" value="TreeGrafter"/>
</dbReference>
<dbReference type="GO" id="GO:0016491">
    <property type="term" value="F:oxidoreductase activity"/>
    <property type="evidence" value="ECO:0007669"/>
    <property type="project" value="UniProtKB-KW"/>
</dbReference>
<accession>A0AAW9KMD7</accession>
<feature type="non-terminal residue" evidence="7">
    <location>
        <position position="132"/>
    </location>
</feature>
<keyword evidence="7" id="KW-0670">Pyruvate</keyword>
<evidence type="ECO:0000256" key="1">
    <source>
        <dbReference type="ARBA" id="ARBA00022485"/>
    </source>
</evidence>
<dbReference type="AlphaFoldDB" id="A0AAW9KMD7"/>
<evidence type="ECO:0000256" key="4">
    <source>
        <dbReference type="ARBA" id="ARBA00023004"/>
    </source>
</evidence>
<keyword evidence="2" id="KW-0479">Metal-binding</keyword>
<evidence type="ECO:0000256" key="3">
    <source>
        <dbReference type="ARBA" id="ARBA00023002"/>
    </source>
</evidence>
<dbReference type="PANTHER" id="PTHR32154:SF0">
    <property type="entry name" value="PYRUVATE-FLAVODOXIN OXIDOREDUCTASE-RELATED"/>
    <property type="match status" value="1"/>
</dbReference>
<name>A0AAW9KMD7_CLOPF</name>
<dbReference type="Proteomes" id="UP001288944">
    <property type="component" value="Unassembled WGS sequence"/>
</dbReference>
<dbReference type="Pfam" id="PF17147">
    <property type="entry name" value="PFOR_II"/>
    <property type="match status" value="1"/>
</dbReference>
<keyword evidence="5" id="KW-0411">Iron-sulfur</keyword>
<gene>
    <name evidence="7" type="ORF">GNF83_22225</name>
</gene>
<feature type="domain" description="Pyruvate:ferredoxin oxidoreductase core" evidence="6">
    <location>
        <begin position="2"/>
        <end position="64"/>
    </location>
</feature>
<keyword evidence="4" id="KW-0408">Iron</keyword>
<reference evidence="7" key="1">
    <citation type="submission" date="2019-11" db="EMBL/GenBank/DDBJ databases">
        <title>Characterization of Clostridium perfringens isolates from swine manure treated agricultural soils.</title>
        <authorList>
            <person name="Wushke S.T."/>
        </authorList>
    </citation>
    <scope>NUCLEOTIDE SEQUENCE</scope>
    <source>
        <strain evidence="7">X62</strain>
    </source>
</reference>
<dbReference type="GO" id="GO:0046872">
    <property type="term" value="F:metal ion binding"/>
    <property type="evidence" value="ECO:0007669"/>
    <property type="project" value="UniProtKB-KW"/>
</dbReference>
<keyword evidence="3" id="KW-0560">Oxidoreductase</keyword>
<feature type="non-terminal residue" evidence="7">
    <location>
        <position position="1"/>
    </location>
</feature>
<keyword evidence="1" id="KW-0004">4Fe-4S</keyword>
<dbReference type="EMBL" id="WNUR01001683">
    <property type="protein sequence ID" value="MDZ7543829.1"/>
    <property type="molecule type" value="Genomic_DNA"/>
</dbReference>
<dbReference type="InterPro" id="IPR033412">
    <property type="entry name" value="PFOR_II"/>
</dbReference>
<evidence type="ECO:0000259" key="6">
    <source>
        <dbReference type="Pfam" id="PF17147"/>
    </source>
</evidence>
<dbReference type="GO" id="GO:0051539">
    <property type="term" value="F:4 iron, 4 sulfur cluster binding"/>
    <property type="evidence" value="ECO:0007669"/>
    <property type="project" value="UniProtKB-KW"/>
</dbReference>
<dbReference type="Gene3D" id="3.40.50.920">
    <property type="match status" value="1"/>
</dbReference>
<organism evidence="7 8">
    <name type="scientific">Clostridium perfringens</name>
    <dbReference type="NCBI Taxonomy" id="1502"/>
    <lineage>
        <taxon>Bacteria</taxon>
        <taxon>Bacillati</taxon>
        <taxon>Bacillota</taxon>
        <taxon>Clostridia</taxon>
        <taxon>Eubacteriales</taxon>
        <taxon>Clostridiaceae</taxon>
        <taxon>Clostridium</taxon>
    </lineage>
</organism>
<dbReference type="SUPFAM" id="SSF52922">
    <property type="entry name" value="TK C-terminal domain-like"/>
    <property type="match status" value="1"/>
</dbReference>
<evidence type="ECO:0000313" key="7">
    <source>
        <dbReference type="EMBL" id="MDZ7543829.1"/>
    </source>
</evidence>